<reference evidence="2" key="2">
    <citation type="journal article" date="2015" name="Fish Shellfish Immunol.">
        <title>Early steps in the European eel (Anguilla anguilla)-Vibrio vulnificus interaction in the gills: Role of the RtxA13 toxin.</title>
        <authorList>
            <person name="Callol A."/>
            <person name="Pajuelo D."/>
            <person name="Ebbesson L."/>
            <person name="Teles M."/>
            <person name="MacKenzie S."/>
            <person name="Amaro C."/>
        </authorList>
    </citation>
    <scope>NUCLEOTIDE SEQUENCE</scope>
</reference>
<keyword evidence="1" id="KW-1133">Transmembrane helix</keyword>
<dbReference type="EMBL" id="GBXM01088184">
    <property type="protein sequence ID" value="JAH20393.1"/>
    <property type="molecule type" value="Transcribed_RNA"/>
</dbReference>
<dbReference type="EMBL" id="GBXM01087778">
    <property type="protein sequence ID" value="JAH20799.1"/>
    <property type="molecule type" value="Transcribed_RNA"/>
</dbReference>
<sequence>MFLFKPSEESWCFSCLFDILVWGLSLVWTLSLVWLDWSGWSAL</sequence>
<feature type="transmembrane region" description="Helical" evidence="1">
    <location>
        <begin position="12"/>
        <end position="35"/>
    </location>
</feature>
<keyword evidence="1" id="KW-0472">Membrane</keyword>
<proteinExistence type="predicted"/>
<keyword evidence="1" id="KW-0812">Transmembrane</keyword>
<dbReference type="EMBL" id="GBXM01095861">
    <property type="protein sequence ID" value="JAH12716.1"/>
    <property type="molecule type" value="Transcribed_RNA"/>
</dbReference>
<accession>A0A0E9QV33</accession>
<reference evidence="2" key="1">
    <citation type="submission" date="2014-11" db="EMBL/GenBank/DDBJ databases">
        <authorList>
            <person name="Amaro Gonzalez C."/>
        </authorList>
    </citation>
    <scope>NUCLEOTIDE SEQUENCE</scope>
</reference>
<dbReference type="EMBL" id="GBXM01100181">
    <property type="protein sequence ID" value="JAH08396.1"/>
    <property type="molecule type" value="Transcribed_RNA"/>
</dbReference>
<protein>
    <submittedName>
        <fullName evidence="2">Uncharacterized protein</fullName>
    </submittedName>
</protein>
<evidence type="ECO:0000313" key="2">
    <source>
        <dbReference type="EMBL" id="JAH20801.1"/>
    </source>
</evidence>
<dbReference type="EMBL" id="GBXM01087776">
    <property type="protein sequence ID" value="JAH20801.1"/>
    <property type="molecule type" value="Transcribed_RNA"/>
</dbReference>
<name>A0A0E9QV33_ANGAN</name>
<organism evidence="2">
    <name type="scientific">Anguilla anguilla</name>
    <name type="common">European freshwater eel</name>
    <name type="synonym">Muraena anguilla</name>
    <dbReference type="NCBI Taxonomy" id="7936"/>
    <lineage>
        <taxon>Eukaryota</taxon>
        <taxon>Metazoa</taxon>
        <taxon>Chordata</taxon>
        <taxon>Craniata</taxon>
        <taxon>Vertebrata</taxon>
        <taxon>Euteleostomi</taxon>
        <taxon>Actinopterygii</taxon>
        <taxon>Neopterygii</taxon>
        <taxon>Teleostei</taxon>
        <taxon>Anguilliformes</taxon>
        <taxon>Anguillidae</taxon>
        <taxon>Anguilla</taxon>
    </lineage>
</organism>
<dbReference type="AlphaFoldDB" id="A0A0E9QV33"/>
<evidence type="ECO:0000256" key="1">
    <source>
        <dbReference type="SAM" id="Phobius"/>
    </source>
</evidence>